<keyword evidence="1" id="KW-0472">Membrane</keyword>
<protein>
    <submittedName>
        <fullName evidence="2">Uncharacterized protein</fullName>
    </submittedName>
</protein>
<sequence length="61" mass="7005">MFESILTSEWYSVLAGFVAINTSMYVILAIIKALPKIDVRALLPRRYERSETRSIYPDAKP</sequence>
<feature type="transmembrane region" description="Helical" evidence="1">
    <location>
        <begin position="12"/>
        <end position="31"/>
    </location>
</feature>
<dbReference type="KEGG" id="ckw:CKALI_00410"/>
<gene>
    <name evidence="2" type="ORF">CKALI_00410</name>
</gene>
<organism evidence="2 3">
    <name type="scientific">Corynebacterium kalinowskii</name>
    <dbReference type="NCBI Taxonomy" id="2675216"/>
    <lineage>
        <taxon>Bacteria</taxon>
        <taxon>Bacillati</taxon>
        <taxon>Actinomycetota</taxon>
        <taxon>Actinomycetes</taxon>
        <taxon>Mycobacteriales</taxon>
        <taxon>Corynebacteriaceae</taxon>
        <taxon>Corynebacterium</taxon>
    </lineage>
</organism>
<proteinExistence type="predicted"/>
<keyword evidence="3" id="KW-1185">Reference proteome</keyword>
<keyword evidence="1" id="KW-1133">Transmembrane helix</keyword>
<reference evidence="3" key="1">
    <citation type="submission" date="2019-11" db="EMBL/GenBank/DDBJ databases">
        <title>Complete genome sequence of Corynebacterium kalinowskii 1959, a novel Corynebacterium species isolated from soil of a small paddock in Vilsendorf, Germany.</title>
        <authorList>
            <person name="Schaffert L."/>
            <person name="Ruwe M."/>
            <person name="Milse J."/>
            <person name="Hanuschka K."/>
            <person name="Ortseifen V."/>
            <person name="Droste J."/>
            <person name="Brandt D."/>
            <person name="Schlueter L."/>
            <person name="Kutter Y."/>
            <person name="Vinke S."/>
            <person name="Viehoefer P."/>
            <person name="Jacob L."/>
            <person name="Luebke N.-C."/>
            <person name="Schulte-Berndt E."/>
            <person name="Hain C."/>
            <person name="Linder M."/>
            <person name="Schmidt P."/>
            <person name="Wollenschlaeger L."/>
            <person name="Luttermann T."/>
            <person name="Thieme E."/>
            <person name="Hassa J."/>
            <person name="Haak M."/>
            <person name="Wittchen M."/>
            <person name="Mentz A."/>
            <person name="Persicke M."/>
            <person name="Busche T."/>
            <person name="Ruckert C."/>
        </authorList>
    </citation>
    <scope>NUCLEOTIDE SEQUENCE [LARGE SCALE GENOMIC DNA]</scope>
    <source>
        <strain evidence="3">1959</strain>
    </source>
</reference>
<evidence type="ECO:0000256" key="1">
    <source>
        <dbReference type="SAM" id="Phobius"/>
    </source>
</evidence>
<keyword evidence="1" id="KW-0812">Transmembrane</keyword>
<dbReference type="AlphaFoldDB" id="A0A6B8V9C1"/>
<dbReference type="RefSeq" id="WP_156191425.1">
    <property type="nucleotide sequence ID" value="NZ_CP046452.1"/>
</dbReference>
<evidence type="ECO:0000313" key="3">
    <source>
        <dbReference type="Proteomes" id="UP000427071"/>
    </source>
</evidence>
<dbReference type="EMBL" id="CP046452">
    <property type="protein sequence ID" value="QGU00983.1"/>
    <property type="molecule type" value="Genomic_DNA"/>
</dbReference>
<accession>A0A6B8V9C1</accession>
<evidence type="ECO:0000313" key="2">
    <source>
        <dbReference type="EMBL" id="QGU00983.1"/>
    </source>
</evidence>
<name>A0A6B8V9C1_9CORY</name>
<dbReference type="Proteomes" id="UP000427071">
    <property type="component" value="Chromosome"/>
</dbReference>